<keyword evidence="4" id="KW-1185">Reference proteome</keyword>
<dbReference type="EMBL" id="SSSM01000001">
    <property type="protein sequence ID" value="THG33489.1"/>
    <property type="molecule type" value="Genomic_DNA"/>
</dbReference>
<protein>
    <recommendedName>
        <fullName evidence="5">Pr6Pr family membrane protein</fullName>
    </recommendedName>
</protein>
<reference evidence="3 4" key="1">
    <citation type="submission" date="2019-04" db="EMBL/GenBank/DDBJ databases">
        <authorList>
            <person name="Jiang L."/>
        </authorList>
    </citation>
    <scope>NUCLEOTIDE SEQUENCE [LARGE SCALE GENOMIC DNA]</scope>
    <source>
        <strain evidence="3 4">YIM 131853</strain>
    </source>
</reference>
<name>A0A4S4FS22_9MICO</name>
<feature type="transmembrane region" description="Helical" evidence="2">
    <location>
        <begin position="12"/>
        <end position="28"/>
    </location>
</feature>
<organism evidence="3 4">
    <name type="scientific">Naasia lichenicola</name>
    <dbReference type="NCBI Taxonomy" id="2565933"/>
    <lineage>
        <taxon>Bacteria</taxon>
        <taxon>Bacillati</taxon>
        <taxon>Actinomycetota</taxon>
        <taxon>Actinomycetes</taxon>
        <taxon>Micrococcales</taxon>
        <taxon>Microbacteriaceae</taxon>
        <taxon>Naasia</taxon>
    </lineage>
</organism>
<evidence type="ECO:0000256" key="2">
    <source>
        <dbReference type="SAM" id="Phobius"/>
    </source>
</evidence>
<accession>A0A4S4FS22</accession>
<dbReference type="OrthoDB" id="9809977at2"/>
<dbReference type="Proteomes" id="UP000309133">
    <property type="component" value="Unassembled WGS sequence"/>
</dbReference>
<comment type="caution">
    <text evidence="3">The sequence shown here is derived from an EMBL/GenBank/DDBJ whole genome shotgun (WGS) entry which is preliminary data.</text>
</comment>
<evidence type="ECO:0000256" key="1">
    <source>
        <dbReference type="SAM" id="MobiDB-lite"/>
    </source>
</evidence>
<sequence>MSPRRAIGIARLLAATIGVIALVSRFGYGLGFRSFFAVNFFGYLTMQSNMAAVVVATIAGVTALRGRDEGRLLTAARGAVTCFVIVAGIVFALLVTQGPAQGYRIDVPWSDQVLHFWLPSFALLDWLLSPGRGRLGWRVLSLVIGYPTVWGIITSIRGRLVGWYPYFFLDPAQSGYPGTFFLFSAGSLALFAAVATGLILASRHRPLLEVIRLRRMARGPSSERPTALHPTAPTSTRPPRRRRGR</sequence>
<dbReference type="NCBIfam" id="NF038065">
    <property type="entry name" value="Pr6Pr"/>
    <property type="match status" value="1"/>
</dbReference>
<feature type="transmembrane region" description="Helical" evidence="2">
    <location>
        <begin position="76"/>
        <end position="100"/>
    </location>
</feature>
<dbReference type="InterPro" id="IPR049713">
    <property type="entry name" value="Pr6Pr-like"/>
</dbReference>
<gene>
    <name evidence="3" type="ORF">E6C64_03910</name>
</gene>
<feature type="transmembrane region" description="Helical" evidence="2">
    <location>
        <begin position="135"/>
        <end position="156"/>
    </location>
</feature>
<proteinExistence type="predicted"/>
<dbReference type="RefSeq" id="WP_136426271.1">
    <property type="nucleotide sequence ID" value="NZ_SSSM01000001.1"/>
</dbReference>
<keyword evidence="2" id="KW-0812">Transmembrane</keyword>
<feature type="transmembrane region" description="Helical" evidence="2">
    <location>
        <begin position="40"/>
        <end position="64"/>
    </location>
</feature>
<feature type="transmembrane region" description="Helical" evidence="2">
    <location>
        <begin position="176"/>
        <end position="201"/>
    </location>
</feature>
<keyword evidence="2" id="KW-1133">Transmembrane helix</keyword>
<dbReference type="AlphaFoldDB" id="A0A4S4FS22"/>
<evidence type="ECO:0000313" key="3">
    <source>
        <dbReference type="EMBL" id="THG33489.1"/>
    </source>
</evidence>
<evidence type="ECO:0008006" key="5">
    <source>
        <dbReference type="Google" id="ProtNLM"/>
    </source>
</evidence>
<evidence type="ECO:0000313" key="4">
    <source>
        <dbReference type="Proteomes" id="UP000309133"/>
    </source>
</evidence>
<feature type="transmembrane region" description="Helical" evidence="2">
    <location>
        <begin position="112"/>
        <end position="128"/>
    </location>
</feature>
<keyword evidence="2" id="KW-0472">Membrane</keyword>
<feature type="region of interest" description="Disordered" evidence="1">
    <location>
        <begin position="219"/>
        <end position="245"/>
    </location>
</feature>